<dbReference type="PROSITE" id="PS51257">
    <property type="entry name" value="PROKAR_LIPOPROTEIN"/>
    <property type="match status" value="1"/>
</dbReference>
<proteinExistence type="predicted"/>
<organism evidence="3 4">
    <name type="scientific">Streptosporangium lutulentum</name>
    <dbReference type="NCBI Taxonomy" id="1461250"/>
    <lineage>
        <taxon>Bacteria</taxon>
        <taxon>Bacillati</taxon>
        <taxon>Actinomycetota</taxon>
        <taxon>Actinomycetes</taxon>
        <taxon>Streptosporangiales</taxon>
        <taxon>Streptosporangiaceae</taxon>
        <taxon>Streptosporangium</taxon>
    </lineage>
</organism>
<gene>
    <name evidence="3" type="ORF">J2853_001162</name>
</gene>
<feature type="signal peptide" evidence="2">
    <location>
        <begin position="1"/>
        <end position="24"/>
    </location>
</feature>
<feature type="region of interest" description="Disordered" evidence="1">
    <location>
        <begin position="41"/>
        <end position="60"/>
    </location>
</feature>
<evidence type="ECO:0000256" key="1">
    <source>
        <dbReference type="SAM" id="MobiDB-lite"/>
    </source>
</evidence>
<accession>A0ABT9Q5D5</accession>
<keyword evidence="2" id="KW-0732">Signal</keyword>
<evidence type="ECO:0000313" key="4">
    <source>
        <dbReference type="Proteomes" id="UP001225356"/>
    </source>
</evidence>
<dbReference type="EMBL" id="JAUSQU010000001">
    <property type="protein sequence ID" value="MDP9841951.1"/>
    <property type="molecule type" value="Genomic_DNA"/>
</dbReference>
<protein>
    <recommendedName>
        <fullName evidence="5">Lipoprotein</fullName>
    </recommendedName>
</protein>
<reference evidence="3 4" key="1">
    <citation type="submission" date="2023-07" db="EMBL/GenBank/DDBJ databases">
        <title>Sequencing the genomes of 1000 actinobacteria strains.</title>
        <authorList>
            <person name="Klenk H.-P."/>
        </authorList>
    </citation>
    <scope>NUCLEOTIDE SEQUENCE [LARGE SCALE GENOMIC DNA]</scope>
    <source>
        <strain evidence="3 4">DSM 46740</strain>
    </source>
</reference>
<dbReference type="Proteomes" id="UP001225356">
    <property type="component" value="Unassembled WGS sequence"/>
</dbReference>
<evidence type="ECO:0000256" key="2">
    <source>
        <dbReference type="SAM" id="SignalP"/>
    </source>
</evidence>
<name>A0ABT9Q5D5_9ACTN</name>
<keyword evidence="4" id="KW-1185">Reference proteome</keyword>
<evidence type="ECO:0008006" key="5">
    <source>
        <dbReference type="Google" id="ProtNLM"/>
    </source>
</evidence>
<sequence>MREHHSIVTAGLLGLCLTMTTACADADWAPTVTIPMGSVETATSMPESPVPDTPAPTTSTPDMPEGFKPLGSVASGLFVAVPEGWVALDLSKDDLEQGLRSSGLSGPALERAKQNLQILVDNKALWASDPASSQVSRHRFATNLNGYCQSGPETTVDELMASARTELERLNAKVFETVRTPIDFGEAGRVTYSFTTDGITVKGTQYYVPTRGKVCIVTLSTDQDGKQELFDSIGKTIHPV</sequence>
<evidence type="ECO:0000313" key="3">
    <source>
        <dbReference type="EMBL" id="MDP9841951.1"/>
    </source>
</evidence>
<dbReference type="RefSeq" id="WP_307555694.1">
    <property type="nucleotide sequence ID" value="NZ_JAUSQU010000001.1"/>
</dbReference>
<comment type="caution">
    <text evidence="3">The sequence shown here is derived from an EMBL/GenBank/DDBJ whole genome shotgun (WGS) entry which is preliminary data.</text>
</comment>
<feature type="chain" id="PRO_5045094970" description="Lipoprotein" evidence="2">
    <location>
        <begin position="25"/>
        <end position="240"/>
    </location>
</feature>